<dbReference type="EC" id="6.1.1.20" evidence="15"/>
<evidence type="ECO:0000256" key="14">
    <source>
        <dbReference type="ARBA" id="ARBA00049255"/>
    </source>
</evidence>
<dbReference type="CDD" id="cd02796">
    <property type="entry name" value="tRNA_bind_bactPheRS"/>
    <property type="match status" value="1"/>
</dbReference>
<dbReference type="SMART" id="SM00873">
    <property type="entry name" value="B3_4"/>
    <property type="match status" value="1"/>
</dbReference>
<dbReference type="SUPFAM" id="SSF54991">
    <property type="entry name" value="Anticodon-binding domain of PheRS"/>
    <property type="match status" value="1"/>
</dbReference>
<comment type="subcellular location">
    <subcellularLocation>
        <location evidence="1 15">Cytoplasm</location>
    </subcellularLocation>
</comment>
<keyword evidence="9 15" id="KW-0067">ATP-binding</keyword>
<evidence type="ECO:0000256" key="10">
    <source>
        <dbReference type="ARBA" id="ARBA00022842"/>
    </source>
</evidence>
<dbReference type="InterPro" id="IPR045864">
    <property type="entry name" value="aa-tRNA-synth_II/BPL/LPL"/>
</dbReference>
<gene>
    <name evidence="15" type="primary">pheT</name>
    <name evidence="20" type="ORF">GA0070608_6052</name>
</gene>
<dbReference type="SUPFAM" id="SSF55681">
    <property type="entry name" value="Class II aaRS and biotin synthetases"/>
    <property type="match status" value="1"/>
</dbReference>
<keyword evidence="13 15" id="KW-0030">Aminoacyl-tRNA synthetase</keyword>
<dbReference type="InterPro" id="IPR002547">
    <property type="entry name" value="tRNA-bd_dom"/>
</dbReference>
<dbReference type="Gene3D" id="3.30.56.10">
    <property type="match status" value="2"/>
</dbReference>
<dbReference type="RefSeq" id="WP_091632841.1">
    <property type="nucleotide sequence ID" value="NZ_FMIC01000002.1"/>
</dbReference>
<dbReference type="SMART" id="SM00874">
    <property type="entry name" value="B5"/>
    <property type="match status" value="1"/>
</dbReference>
<dbReference type="FunFam" id="3.30.70.380:FF:000001">
    <property type="entry name" value="Phenylalanine--tRNA ligase beta subunit"/>
    <property type="match status" value="1"/>
</dbReference>
<evidence type="ECO:0000256" key="1">
    <source>
        <dbReference type="ARBA" id="ARBA00004496"/>
    </source>
</evidence>
<keyword evidence="5 16" id="KW-0820">tRNA-binding</keyword>
<feature type="binding site" evidence="15">
    <location>
        <position position="491"/>
    </location>
    <ligand>
        <name>Mg(2+)</name>
        <dbReference type="ChEBI" id="CHEBI:18420"/>
        <note>shared with alpha subunit</note>
    </ligand>
</feature>
<dbReference type="SUPFAM" id="SSF56037">
    <property type="entry name" value="PheT/TilS domain"/>
    <property type="match status" value="1"/>
</dbReference>
<dbReference type="Gene3D" id="3.50.40.10">
    <property type="entry name" value="Phenylalanyl-trna Synthetase, Chain B, domain 3"/>
    <property type="match status" value="1"/>
</dbReference>
<name>A0A1C6W5E1_9ACTN</name>
<comment type="catalytic activity">
    <reaction evidence="14 15">
        <text>tRNA(Phe) + L-phenylalanine + ATP = L-phenylalanyl-tRNA(Phe) + AMP + diphosphate + H(+)</text>
        <dbReference type="Rhea" id="RHEA:19413"/>
        <dbReference type="Rhea" id="RHEA-COMP:9668"/>
        <dbReference type="Rhea" id="RHEA-COMP:9699"/>
        <dbReference type="ChEBI" id="CHEBI:15378"/>
        <dbReference type="ChEBI" id="CHEBI:30616"/>
        <dbReference type="ChEBI" id="CHEBI:33019"/>
        <dbReference type="ChEBI" id="CHEBI:58095"/>
        <dbReference type="ChEBI" id="CHEBI:78442"/>
        <dbReference type="ChEBI" id="CHEBI:78531"/>
        <dbReference type="ChEBI" id="CHEBI:456215"/>
        <dbReference type="EC" id="6.1.1.20"/>
    </reaction>
</comment>
<dbReference type="SUPFAM" id="SSF50249">
    <property type="entry name" value="Nucleic acid-binding proteins"/>
    <property type="match status" value="1"/>
</dbReference>
<dbReference type="InterPro" id="IPR004532">
    <property type="entry name" value="Phe-tRNA-ligase_IIc_bsu_bact"/>
</dbReference>
<dbReference type="GO" id="GO:0000287">
    <property type="term" value="F:magnesium ion binding"/>
    <property type="evidence" value="ECO:0007669"/>
    <property type="project" value="UniProtKB-UniRule"/>
</dbReference>
<dbReference type="Pfam" id="PF17759">
    <property type="entry name" value="tRNA_synthFbeta"/>
    <property type="match status" value="1"/>
</dbReference>
<dbReference type="GO" id="GO:0006432">
    <property type="term" value="P:phenylalanyl-tRNA aminoacylation"/>
    <property type="evidence" value="ECO:0007669"/>
    <property type="project" value="UniProtKB-UniRule"/>
</dbReference>
<evidence type="ECO:0000313" key="20">
    <source>
        <dbReference type="EMBL" id="SCL73738.1"/>
    </source>
</evidence>
<evidence type="ECO:0000256" key="5">
    <source>
        <dbReference type="ARBA" id="ARBA00022555"/>
    </source>
</evidence>
<evidence type="ECO:0000259" key="19">
    <source>
        <dbReference type="PROSITE" id="PS51483"/>
    </source>
</evidence>
<dbReference type="OrthoDB" id="9805455at2"/>
<keyword evidence="11 16" id="KW-0694">RNA-binding</keyword>
<feature type="domain" description="B5" evidence="19">
    <location>
        <begin position="421"/>
        <end position="513"/>
    </location>
</feature>
<dbReference type="InterPro" id="IPR009061">
    <property type="entry name" value="DNA-bd_dom_put_sf"/>
</dbReference>
<dbReference type="Gene3D" id="3.30.70.380">
    <property type="entry name" value="Ferrodoxin-fold anticodon-binding domain"/>
    <property type="match status" value="1"/>
</dbReference>
<keyword evidence="6 15" id="KW-0436">Ligase</keyword>
<evidence type="ECO:0000256" key="12">
    <source>
        <dbReference type="ARBA" id="ARBA00022917"/>
    </source>
</evidence>
<keyword evidence="8 15" id="KW-0547">Nucleotide-binding</keyword>
<evidence type="ECO:0000256" key="11">
    <source>
        <dbReference type="ARBA" id="ARBA00022884"/>
    </source>
</evidence>
<dbReference type="PANTHER" id="PTHR10947">
    <property type="entry name" value="PHENYLALANYL-TRNA SYNTHETASE BETA CHAIN AND LEUCINE-RICH REPEAT-CONTAINING PROTEIN 47"/>
    <property type="match status" value="1"/>
</dbReference>
<dbReference type="Pfam" id="PF03484">
    <property type="entry name" value="B5"/>
    <property type="match status" value="1"/>
</dbReference>
<evidence type="ECO:0000256" key="4">
    <source>
        <dbReference type="ARBA" id="ARBA00022490"/>
    </source>
</evidence>
<dbReference type="SUPFAM" id="SSF46955">
    <property type="entry name" value="Putative DNA-binding domain"/>
    <property type="match status" value="1"/>
</dbReference>
<dbReference type="HAMAP" id="MF_00283">
    <property type="entry name" value="Phe_tRNA_synth_beta1"/>
    <property type="match status" value="1"/>
</dbReference>
<dbReference type="FunFam" id="3.30.930.10:FF:000130">
    <property type="entry name" value="Phenylalanine--tRNA ligase beta subunit"/>
    <property type="match status" value="1"/>
</dbReference>
<comment type="subunit">
    <text evidence="3 15">Tetramer of two alpha and two beta subunits.</text>
</comment>
<comment type="similarity">
    <text evidence="2 15">Belongs to the phenylalanyl-tRNA synthetase beta subunit family. Type 1 subfamily.</text>
</comment>
<sequence>MRVSVSWLREYVDLPADLPTGDLEQALVDLGIEVESVEDLRETVTGQLVVGEVREIEELTGFKKPIRFCRVDVGDANGTGEPQEIVCGARNFAPGDRVVVILPGGVLPGGFAIGARKTYGRNSNGMICSARELGLGDDHDGIIVLPEDTPAKPGDDARPVVGLDDVVVELEITPDRGYAMSIRGLARELSHALGVPFRDPGLAPAPGGTDTPAYPVEVRDTAGCDRFAARLVRGVDPTVQSPGWMQRRLTVAGIRSISLPVDITNYVMLELGQPMHAFDADRIAGPLVVRRAGAGEKLTTLDGVTRVLAPEDMVICDAGLPNPLAGEGAGVPISLAAVMGGETSEVVAGTTNVLLEAAHWDPVMVGRTARRHKLFSEAAKRWERGVDPALPLVAIARAVRLLTEHAGGAAGDEILDIDHVRPRTPVVLPADLPTRRIGVSYPPARVVALLEQVGCTVARGADRLAEDPGEVGVAAGTGGALSVTPPTWRPDLTDPADLVEEVVRLDGYDRVPSVLPTAPPGRGLTWQQRRRRAVARSLAERGYVEVLAHPFVAPGLADQLGLPADDPRRPAVRLANPLSEEEPLLRTTLLGPLLGIVKRNLGRGHRDLALYEIGAVFHPRPGAGRPPAMGVDRRPSDEEFAAADAVVPDQPRHVAVVLTGDVEPAGWWGAGRPAGWADAVEAGRNVLAAADVPAHRIEVRAAEYAPWHPGRCAELLVDGTVVGHAGELHPAVVAALELPRRTSAMELDLDALPAAPVASAPVVSGFPPALIDVALVLDSSVPAEQVQQALVEGAGGLLEQVRLFDVYASEQLGAGRRSLAYKLTFRAPDRTLTVEEAVAARDAAVARAAERFGATLRGA</sequence>
<evidence type="ECO:0000256" key="8">
    <source>
        <dbReference type="ARBA" id="ARBA00022741"/>
    </source>
</evidence>
<dbReference type="CDD" id="cd00769">
    <property type="entry name" value="PheRS_beta_core"/>
    <property type="match status" value="1"/>
</dbReference>
<dbReference type="GO" id="GO:0000049">
    <property type="term" value="F:tRNA binding"/>
    <property type="evidence" value="ECO:0007669"/>
    <property type="project" value="UniProtKB-UniRule"/>
</dbReference>
<dbReference type="AlphaFoldDB" id="A0A1C6W5E1"/>
<dbReference type="PROSITE" id="PS51447">
    <property type="entry name" value="FDX_ACB"/>
    <property type="match status" value="1"/>
</dbReference>
<dbReference type="Gene3D" id="2.40.50.140">
    <property type="entry name" value="Nucleic acid-binding proteins"/>
    <property type="match status" value="1"/>
</dbReference>
<evidence type="ECO:0000256" key="2">
    <source>
        <dbReference type="ARBA" id="ARBA00008653"/>
    </source>
</evidence>
<dbReference type="InterPro" id="IPR033714">
    <property type="entry name" value="tRNA_bind_bactPheRS"/>
</dbReference>
<dbReference type="NCBIfam" id="TIGR00472">
    <property type="entry name" value="pheT_bact"/>
    <property type="match status" value="1"/>
</dbReference>
<dbReference type="InterPro" id="IPR012340">
    <property type="entry name" value="NA-bd_OB-fold"/>
</dbReference>
<dbReference type="SMART" id="SM00896">
    <property type="entry name" value="FDX-ACB"/>
    <property type="match status" value="1"/>
</dbReference>
<dbReference type="Pfam" id="PF03147">
    <property type="entry name" value="FDX-ACB"/>
    <property type="match status" value="1"/>
</dbReference>
<evidence type="ECO:0000256" key="13">
    <source>
        <dbReference type="ARBA" id="ARBA00023146"/>
    </source>
</evidence>
<proteinExistence type="inferred from homology"/>
<feature type="binding site" evidence="15">
    <location>
        <position position="497"/>
    </location>
    <ligand>
        <name>Mg(2+)</name>
        <dbReference type="ChEBI" id="CHEBI:18420"/>
        <note>shared with alpha subunit</note>
    </ligand>
</feature>
<dbReference type="FunFam" id="2.40.50.140:FF:000045">
    <property type="entry name" value="Phenylalanine--tRNA ligase beta subunit"/>
    <property type="match status" value="1"/>
</dbReference>
<dbReference type="InterPro" id="IPR005121">
    <property type="entry name" value="Fdx_antiC-bd"/>
</dbReference>
<dbReference type="GO" id="GO:0004826">
    <property type="term" value="F:phenylalanine-tRNA ligase activity"/>
    <property type="evidence" value="ECO:0007669"/>
    <property type="project" value="UniProtKB-UniRule"/>
</dbReference>
<evidence type="ECO:0000256" key="15">
    <source>
        <dbReference type="HAMAP-Rule" id="MF_00283"/>
    </source>
</evidence>
<dbReference type="InterPro" id="IPR036690">
    <property type="entry name" value="Fdx_antiC-bd_sf"/>
</dbReference>
<dbReference type="Pfam" id="PF03483">
    <property type="entry name" value="B3_4"/>
    <property type="match status" value="1"/>
</dbReference>
<evidence type="ECO:0000259" key="17">
    <source>
        <dbReference type="PROSITE" id="PS50886"/>
    </source>
</evidence>
<dbReference type="STRING" id="47871.GA0070608_6052"/>
<evidence type="ECO:0000256" key="6">
    <source>
        <dbReference type="ARBA" id="ARBA00022598"/>
    </source>
</evidence>
<dbReference type="InterPro" id="IPR005147">
    <property type="entry name" value="tRNA_synthase_B5-dom"/>
</dbReference>
<organism evidence="20 21">
    <name type="scientific">Micromonospora peucetia</name>
    <dbReference type="NCBI Taxonomy" id="47871"/>
    <lineage>
        <taxon>Bacteria</taxon>
        <taxon>Bacillati</taxon>
        <taxon>Actinomycetota</taxon>
        <taxon>Actinomycetes</taxon>
        <taxon>Micromonosporales</taxon>
        <taxon>Micromonosporaceae</taxon>
        <taxon>Micromonospora</taxon>
    </lineage>
</organism>
<keyword evidence="7 15" id="KW-0479">Metal-binding</keyword>
<dbReference type="Proteomes" id="UP000199343">
    <property type="component" value="Unassembled WGS sequence"/>
</dbReference>
<keyword evidence="10 15" id="KW-0460">Magnesium</keyword>
<feature type="domain" description="FDX-ACB" evidence="18">
    <location>
        <begin position="764"/>
        <end position="857"/>
    </location>
</feature>
<feature type="domain" description="TRNA-binding" evidence="17">
    <location>
        <begin position="42"/>
        <end position="158"/>
    </location>
</feature>
<evidence type="ECO:0000256" key="7">
    <source>
        <dbReference type="ARBA" id="ARBA00022723"/>
    </source>
</evidence>
<accession>A0A1C6W5E1</accession>
<evidence type="ECO:0000259" key="18">
    <source>
        <dbReference type="PROSITE" id="PS51447"/>
    </source>
</evidence>
<evidence type="ECO:0000313" key="21">
    <source>
        <dbReference type="Proteomes" id="UP000199343"/>
    </source>
</evidence>
<dbReference type="PROSITE" id="PS51483">
    <property type="entry name" value="B5"/>
    <property type="match status" value="1"/>
</dbReference>
<feature type="binding site" evidence="15">
    <location>
        <position position="501"/>
    </location>
    <ligand>
        <name>Mg(2+)</name>
        <dbReference type="ChEBI" id="CHEBI:18420"/>
        <note>shared with alpha subunit</note>
    </ligand>
</feature>
<dbReference type="Pfam" id="PF01588">
    <property type="entry name" value="tRNA_bind"/>
    <property type="match status" value="1"/>
</dbReference>
<keyword evidence="12 15" id="KW-0648">Protein biosynthesis</keyword>
<dbReference type="PROSITE" id="PS50886">
    <property type="entry name" value="TRBD"/>
    <property type="match status" value="1"/>
</dbReference>
<keyword evidence="4 15" id="KW-0963">Cytoplasm</keyword>
<dbReference type="InterPro" id="IPR005146">
    <property type="entry name" value="B3/B4_tRNA-bd"/>
</dbReference>
<dbReference type="PANTHER" id="PTHR10947:SF0">
    <property type="entry name" value="PHENYLALANINE--TRNA LIGASE BETA SUBUNIT"/>
    <property type="match status" value="1"/>
</dbReference>
<comment type="cofactor">
    <cofactor evidence="15">
        <name>Mg(2+)</name>
        <dbReference type="ChEBI" id="CHEBI:18420"/>
    </cofactor>
    <text evidence="15">Binds 2 magnesium ions per tetramer.</text>
</comment>
<dbReference type="GO" id="GO:0009328">
    <property type="term" value="C:phenylalanine-tRNA ligase complex"/>
    <property type="evidence" value="ECO:0007669"/>
    <property type="project" value="TreeGrafter"/>
</dbReference>
<reference evidence="21" key="1">
    <citation type="submission" date="2016-06" db="EMBL/GenBank/DDBJ databases">
        <authorList>
            <person name="Varghese N."/>
            <person name="Submissions Spin"/>
        </authorList>
    </citation>
    <scope>NUCLEOTIDE SEQUENCE [LARGE SCALE GENOMIC DNA]</scope>
    <source>
        <strain evidence="21">DSM 43363</strain>
    </source>
</reference>
<dbReference type="GO" id="GO:0005524">
    <property type="term" value="F:ATP binding"/>
    <property type="evidence" value="ECO:0007669"/>
    <property type="project" value="UniProtKB-UniRule"/>
</dbReference>
<dbReference type="InterPro" id="IPR020825">
    <property type="entry name" value="Phe-tRNA_synthase-like_B3/B4"/>
</dbReference>
<evidence type="ECO:0000256" key="9">
    <source>
        <dbReference type="ARBA" id="ARBA00022840"/>
    </source>
</evidence>
<dbReference type="InterPro" id="IPR041616">
    <property type="entry name" value="PheRS_beta_core"/>
</dbReference>
<dbReference type="Gene3D" id="3.30.930.10">
    <property type="entry name" value="Bira Bifunctional Protein, Domain 2"/>
    <property type="match status" value="1"/>
</dbReference>
<dbReference type="EMBL" id="FMIC01000002">
    <property type="protein sequence ID" value="SCL73738.1"/>
    <property type="molecule type" value="Genomic_DNA"/>
</dbReference>
<feature type="binding site" evidence="15">
    <location>
        <position position="500"/>
    </location>
    <ligand>
        <name>Mg(2+)</name>
        <dbReference type="ChEBI" id="CHEBI:18420"/>
        <note>shared with alpha subunit</note>
    </ligand>
</feature>
<evidence type="ECO:0000256" key="3">
    <source>
        <dbReference type="ARBA" id="ARBA00011209"/>
    </source>
</evidence>
<dbReference type="InterPro" id="IPR045060">
    <property type="entry name" value="Phe-tRNA-ligase_IIc_bsu"/>
</dbReference>
<protein>
    <recommendedName>
        <fullName evidence="15">Phenylalanine--tRNA ligase beta subunit</fullName>
        <ecNumber evidence="15">6.1.1.20</ecNumber>
    </recommendedName>
    <alternativeName>
        <fullName evidence="15">Phenylalanyl-tRNA synthetase beta subunit</fullName>
        <shortName evidence="15">PheRS</shortName>
    </alternativeName>
</protein>
<evidence type="ECO:0000256" key="16">
    <source>
        <dbReference type="PROSITE-ProRule" id="PRU00209"/>
    </source>
</evidence>